<dbReference type="Proteomes" id="UP000782519">
    <property type="component" value="Unassembled WGS sequence"/>
</dbReference>
<evidence type="ECO:0000313" key="3">
    <source>
        <dbReference type="Proteomes" id="UP000782519"/>
    </source>
</evidence>
<protein>
    <submittedName>
        <fullName evidence="2">Cytochrome c3 family protein</fullName>
    </submittedName>
</protein>
<dbReference type="CDD" id="cd08168">
    <property type="entry name" value="Cytochrom_C3"/>
    <property type="match status" value="1"/>
</dbReference>
<gene>
    <name evidence="2" type="ORF">HZA66_05565</name>
</gene>
<dbReference type="SUPFAM" id="SSF48695">
    <property type="entry name" value="Multiheme cytochromes"/>
    <property type="match status" value="1"/>
</dbReference>
<proteinExistence type="predicted"/>
<keyword evidence="1" id="KW-1133">Transmembrane helix</keyword>
<keyword evidence="1" id="KW-0812">Transmembrane</keyword>
<evidence type="ECO:0000313" key="2">
    <source>
        <dbReference type="EMBL" id="MBI5128889.1"/>
    </source>
</evidence>
<dbReference type="EMBL" id="JACRJB010000014">
    <property type="protein sequence ID" value="MBI5128889.1"/>
    <property type="molecule type" value="Genomic_DNA"/>
</dbReference>
<dbReference type="AlphaFoldDB" id="A0A933RVC1"/>
<keyword evidence="1" id="KW-0472">Membrane</keyword>
<reference evidence="2" key="1">
    <citation type="submission" date="2020-07" db="EMBL/GenBank/DDBJ databases">
        <title>Huge and variable diversity of episymbiotic CPR bacteria and DPANN archaea in groundwater ecosystems.</title>
        <authorList>
            <person name="He C.Y."/>
            <person name="Keren R."/>
            <person name="Whittaker M."/>
            <person name="Farag I.F."/>
            <person name="Doudna J."/>
            <person name="Cate J.H.D."/>
            <person name="Banfield J.F."/>
        </authorList>
    </citation>
    <scope>NUCLEOTIDE SEQUENCE</scope>
    <source>
        <strain evidence="2">NC_groundwater_1818_Pr3_B-0.1um_66_35</strain>
    </source>
</reference>
<sequence length="256" mass="28258">MNLRALIYTVVLTIAVSVVAGLLVGLYRNGSPDISGWTKAFSPGPLSQKHAFLADNCETCHSPLDGVKAASCIACHAPAATELSKQSTAFHAIGRDCRGCHLEHLGGVRPTKMDHTFLLRIAEPPQGWFMPSAIEQIKADLQGFLMLAKSEDREKAVLECVSCHSNRDPHRGLFGKNCADCHELGSWRVAGFLHPSPRSKDCAQCHQAPPSHYMEHFSMIDKMVTGQEHAAVTQCYQCHRTDSFNDIKNIGWYKHH</sequence>
<organism evidence="2 3">
    <name type="scientific">Rhodopseudomonas palustris</name>
    <dbReference type="NCBI Taxonomy" id="1076"/>
    <lineage>
        <taxon>Bacteria</taxon>
        <taxon>Pseudomonadati</taxon>
        <taxon>Pseudomonadota</taxon>
        <taxon>Alphaproteobacteria</taxon>
        <taxon>Hyphomicrobiales</taxon>
        <taxon>Nitrobacteraceae</taxon>
        <taxon>Rhodopseudomonas</taxon>
    </lineage>
</organism>
<comment type="caution">
    <text evidence="2">The sequence shown here is derived from an EMBL/GenBank/DDBJ whole genome shotgun (WGS) entry which is preliminary data.</text>
</comment>
<feature type="transmembrane region" description="Helical" evidence="1">
    <location>
        <begin position="6"/>
        <end position="27"/>
    </location>
</feature>
<dbReference type="Gene3D" id="3.90.10.10">
    <property type="entry name" value="Cytochrome C3"/>
    <property type="match status" value="2"/>
</dbReference>
<evidence type="ECO:0000256" key="1">
    <source>
        <dbReference type="SAM" id="Phobius"/>
    </source>
</evidence>
<accession>A0A933RVC1</accession>
<dbReference type="InterPro" id="IPR036280">
    <property type="entry name" value="Multihaem_cyt_sf"/>
</dbReference>
<name>A0A933RVC1_RHOPL</name>